<gene>
    <name evidence="1" type="ORF">SPSK_02090</name>
</gene>
<proteinExistence type="predicted"/>
<name>A0A0F2MHA6_SPOSC</name>
<dbReference type="GeneID" id="27664260"/>
<organism evidence="1 2">
    <name type="scientific">Sporothrix schenckii 1099-18</name>
    <dbReference type="NCBI Taxonomy" id="1397361"/>
    <lineage>
        <taxon>Eukaryota</taxon>
        <taxon>Fungi</taxon>
        <taxon>Dikarya</taxon>
        <taxon>Ascomycota</taxon>
        <taxon>Pezizomycotina</taxon>
        <taxon>Sordariomycetes</taxon>
        <taxon>Sordariomycetidae</taxon>
        <taxon>Ophiostomatales</taxon>
        <taxon>Ophiostomataceae</taxon>
        <taxon>Sporothrix</taxon>
    </lineage>
</organism>
<comment type="caution">
    <text evidence="1">The sequence shown here is derived from an EMBL/GenBank/DDBJ whole genome shotgun (WGS) entry which is preliminary data.</text>
</comment>
<dbReference type="VEuPathDB" id="FungiDB:SPSK_02090"/>
<evidence type="ECO:0000313" key="2">
    <source>
        <dbReference type="Proteomes" id="UP000033710"/>
    </source>
</evidence>
<dbReference type="Proteomes" id="UP000033710">
    <property type="component" value="Unassembled WGS sequence"/>
</dbReference>
<reference evidence="1 2" key="2">
    <citation type="journal article" date="2015" name="Eukaryot. Cell">
        <title>Asexual propagation of a virulent clone complex in a human and feline outbreak of sporotrichosis.</title>
        <authorList>
            <person name="Teixeira Mde M."/>
            <person name="Rodrigues A.M."/>
            <person name="Tsui C.K."/>
            <person name="de Almeida L.G."/>
            <person name="Van Diepeningen A.D."/>
            <person name="van den Ende B.G."/>
            <person name="Fernandes G.F."/>
            <person name="Kano R."/>
            <person name="Hamelin R.C."/>
            <person name="Lopes-Bezerra L.M."/>
            <person name="Vasconcelos A.T."/>
            <person name="de Hoog S."/>
            <person name="de Camargo Z.P."/>
            <person name="Felipe M.S."/>
        </authorList>
    </citation>
    <scope>NUCLEOTIDE SEQUENCE [LARGE SCALE GENOMIC DNA]</scope>
    <source>
        <strain evidence="1 2">1099-18</strain>
    </source>
</reference>
<dbReference type="OrthoDB" id="10500420at2759"/>
<dbReference type="AlphaFoldDB" id="A0A0F2MHA6"/>
<reference evidence="1 2" key="1">
    <citation type="journal article" date="2014" name="BMC Genomics">
        <title>Comparative genomics of the major fungal agents of human and animal Sporotrichosis: Sporothrix schenckii and Sporothrix brasiliensis.</title>
        <authorList>
            <person name="Teixeira M.M."/>
            <person name="de Almeida L.G."/>
            <person name="Kubitschek-Barreira P."/>
            <person name="Alves F.L."/>
            <person name="Kioshima E.S."/>
            <person name="Abadio A.K."/>
            <person name="Fernandes L."/>
            <person name="Derengowski L.S."/>
            <person name="Ferreira K.S."/>
            <person name="Souza R.C."/>
            <person name="Ruiz J.C."/>
            <person name="de Andrade N.C."/>
            <person name="Paes H.C."/>
            <person name="Nicola A.M."/>
            <person name="Albuquerque P."/>
            <person name="Gerber A.L."/>
            <person name="Martins V.P."/>
            <person name="Peconick L.D."/>
            <person name="Neto A.V."/>
            <person name="Chaucanez C.B."/>
            <person name="Silva P.A."/>
            <person name="Cunha O.L."/>
            <person name="de Oliveira F.F."/>
            <person name="dos Santos T.C."/>
            <person name="Barros A.L."/>
            <person name="Soares M.A."/>
            <person name="de Oliveira L.M."/>
            <person name="Marini M.M."/>
            <person name="Villalobos-Duno H."/>
            <person name="Cunha M.M."/>
            <person name="de Hoog S."/>
            <person name="da Silveira J.F."/>
            <person name="Henrissat B."/>
            <person name="Nino-Vega G.A."/>
            <person name="Cisalpino P.S."/>
            <person name="Mora-Montes H.M."/>
            <person name="Almeida S.R."/>
            <person name="Stajich J.E."/>
            <person name="Lopes-Bezerra L.M."/>
            <person name="Vasconcelos A.T."/>
            <person name="Felipe M.S."/>
        </authorList>
    </citation>
    <scope>NUCLEOTIDE SEQUENCE [LARGE SCALE GENOMIC DNA]</scope>
    <source>
        <strain evidence="1 2">1099-18</strain>
    </source>
</reference>
<accession>A0A0F2MHA6</accession>
<evidence type="ECO:0000313" key="1">
    <source>
        <dbReference type="EMBL" id="KJR87551.1"/>
    </source>
</evidence>
<dbReference type="RefSeq" id="XP_016590227.1">
    <property type="nucleotide sequence ID" value="XM_016728983.1"/>
</dbReference>
<sequence length="88" mass="9358">MQASSWESNTDGCMMKVSARTYEESHRPPRKKECVPTSALISLSCSAAKVSHTNTLPAASMCSFMLTQASITAMGSGMPPGRCRKSVG</sequence>
<protein>
    <submittedName>
        <fullName evidence="1">Uncharacterized protein</fullName>
    </submittedName>
</protein>
<dbReference type="EMBL" id="AXCR01000005">
    <property type="protein sequence ID" value="KJR87551.1"/>
    <property type="molecule type" value="Genomic_DNA"/>
</dbReference>
<dbReference type="KEGG" id="ssck:SPSK_02090"/>